<evidence type="ECO:0000256" key="2">
    <source>
        <dbReference type="ARBA" id="ARBA00022723"/>
    </source>
</evidence>
<comment type="similarity">
    <text evidence="4">Belongs to the eukaryotic/archaeal RNase P protein component 4 family.</text>
</comment>
<protein>
    <submittedName>
        <fullName evidence="7">Uncharacterized protein</fullName>
    </submittedName>
</protein>
<dbReference type="PANTHER" id="PTHR14742">
    <property type="entry name" value="RIBONUCLEASE P SUBUNIT P21"/>
    <property type="match status" value="1"/>
</dbReference>
<feature type="non-terminal residue" evidence="7">
    <location>
        <position position="352"/>
    </location>
</feature>
<keyword evidence="6" id="KW-1133">Transmembrane helix</keyword>
<gene>
    <name evidence="7" type="ORF">DYB35_007736</name>
</gene>
<dbReference type="EMBL" id="QUTG01008128">
    <property type="protein sequence ID" value="RHY81427.1"/>
    <property type="molecule type" value="Genomic_DNA"/>
</dbReference>
<evidence type="ECO:0000256" key="1">
    <source>
        <dbReference type="ARBA" id="ARBA00022694"/>
    </source>
</evidence>
<dbReference type="Pfam" id="PF04032">
    <property type="entry name" value="Rpr2"/>
    <property type="match status" value="1"/>
</dbReference>
<proteinExistence type="inferred from homology"/>
<dbReference type="GO" id="GO:0046872">
    <property type="term" value="F:metal ion binding"/>
    <property type="evidence" value="ECO:0007669"/>
    <property type="project" value="UniProtKB-KW"/>
</dbReference>
<keyword evidence="6" id="KW-0812">Transmembrane</keyword>
<accession>A0A418CK56</accession>
<dbReference type="InterPro" id="IPR007175">
    <property type="entry name" value="Rpr2/Snm1/Rpp21"/>
</dbReference>
<dbReference type="VEuPathDB" id="FungiDB:H257_08106"/>
<sequence>MEAALDACVNDKVLRRRLLFHWTTAHAMLLRIPESSFSTLTLQPEDEQQPPKVSSALALSRIHSSAFIRLLHTMQSSKDKPFSRSLPSTVMEHFCDACFGLIIPGKSAHVRIIHQSHNAAVNKKLARVHAASKRKAKVLHKFIAPCIRVRNAVVTTCHHCRHRRTLPGTPVAAKKVRAAAKPAVVAAPLTLKRTHDSIFGPPPSPPRKLLEGKKKKKKAPTTTPPSALDSAQQALFPGTTACQRCANDSTQCGDAYKGIPGKYCGPWLSSGVKQACCCPPTARCVIPINAASCGCDSDPTPINKPTTSSSKTPFWVWILVGVGVLALAVVIWRCCCVTVYEPEPVYVPAGGV</sequence>
<name>A0A418CK56_APHAT</name>
<dbReference type="AlphaFoldDB" id="A0A418CK56"/>
<evidence type="ECO:0000313" key="7">
    <source>
        <dbReference type="EMBL" id="RHY81427.1"/>
    </source>
</evidence>
<reference evidence="7 8" key="1">
    <citation type="submission" date="2018-08" db="EMBL/GenBank/DDBJ databases">
        <title>Aphanomyces genome sequencing and annotation.</title>
        <authorList>
            <person name="Minardi D."/>
            <person name="Oidtmann B."/>
            <person name="Van Der Giezen M."/>
            <person name="Studholme D.J."/>
        </authorList>
    </citation>
    <scope>NUCLEOTIDE SEQUENCE [LARGE SCALE GENOMIC DNA]</scope>
    <source>
        <strain evidence="7 8">Sv</strain>
    </source>
</reference>
<evidence type="ECO:0000256" key="5">
    <source>
        <dbReference type="SAM" id="MobiDB-lite"/>
    </source>
</evidence>
<keyword evidence="3" id="KW-0862">Zinc</keyword>
<dbReference type="Proteomes" id="UP000285712">
    <property type="component" value="Unassembled WGS sequence"/>
</dbReference>
<evidence type="ECO:0000256" key="6">
    <source>
        <dbReference type="SAM" id="Phobius"/>
    </source>
</evidence>
<keyword evidence="1" id="KW-0819">tRNA processing</keyword>
<organism evidence="7 8">
    <name type="scientific">Aphanomyces astaci</name>
    <name type="common">Crayfish plague agent</name>
    <dbReference type="NCBI Taxonomy" id="112090"/>
    <lineage>
        <taxon>Eukaryota</taxon>
        <taxon>Sar</taxon>
        <taxon>Stramenopiles</taxon>
        <taxon>Oomycota</taxon>
        <taxon>Saprolegniomycetes</taxon>
        <taxon>Saprolegniales</taxon>
        <taxon>Verrucalvaceae</taxon>
        <taxon>Aphanomyces</taxon>
    </lineage>
</organism>
<dbReference type="GO" id="GO:0005655">
    <property type="term" value="C:nucleolar ribonuclease P complex"/>
    <property type="evidence" value="ECO:0007669"/>
    <property type="project" value="TreeGrafter"/>
</dbReference>
<dbReference type="VEuPathDB" id="FungiDB:H257_16896"/>
<keyword evidence="6" id="KW-0472">Membrane</keyword>
<dbReference type="GO" id="GO:0008033">
    <property type="term" value="P:tRNA processing"/>
    <property type="evidence" value="ECO:0007669"/>
    <property type="project" value="UniProtKB-KW"/>
</dbReference>
<feature type="region of interest" description="Disordered" evidence="5">
    <location>
        <begin position="195"/>
        <end position="229"/>
    </location>
</feature>
<evidence type="ECO:0000256" key="3">
    <source>
        <dbReference type="ARBA" id="ARBA00022833"/>
    </source>
</evidence>
<evidence type="ECO:0000256" key="4">
    <source>
        <dbReference type="ARBA" id="ARBA00038402"/>
    </source>
</evidence>
<evidence type="ECO:0000313" key="8">
    <source>
        <dbReference type="Proteomes" id="UP000285712"/>
    </source>
</evidence>
<comment type="caution">
    <text evidence="7">The sequence shown here is derived from an EMBL/GenBank/DDBJ whole genome shotgun (WGS) entry which is preliminary data.</text>
</comment>
<feature type="transmembrane region" description="Helical" evidence="6">
    <location>
        <begin position="314"/>
        <end position="332"/>
    </location>
</feature>
<keyword evidence="2" id="KW-0479">Metal-binding</keyword>
<dbReference type="PANTHER" id="PTHR14742:SF0">
    <property type="entry name" value="RIBONUCLEASE P PROTEIN SUBUNIT P21"/>
    <property type="match status" value="1"/>
</dbReference>